<dbReference type="Gene3D" id="2.30.39.10">
    <property type="entry name" value="Alpha-1-antitrypsin, domain 1"/>
    <property type="match status" value="1"/>
</dbReference>
<dbReference type="Gene3D" id="3.30.497.10">
    <property type="entry name" value="Antithrombin, subunit I, domain 2"/>
    <property type="match status" value="1"/>
</dbReference>
<dbReference type="SMART" id="SM00093">
    <property type="entry name" value="SERPIN"/>
    <property type="match status" value="1"/>
</dbReference>
<evidence type="ECO:0000256" key="1">
    <source>
        <dbReference type="RuleBase" id="RU000411"/>
    </source>
</evidence>
<dbReference type="InterPro" id="IPR000215">
    <property type="entry name" value="Serpin_fam"/>
</dbReference>
<feature type="domain" description="Serpin" evidence="2">
    <location>
        <begin position="20"/>
        <end position="363"/>
    </location>
</feature>
<reference evidence="3" key="1">
    <citation type="submission" date="2010-12" db="EMBL/GenBank/DDBJ databases">
        <title>Complete sequence of Bacillus cellulosilyticus DSM 2522.</title>
        <authorList>
            <consortium name="US DOE Joint Genome Institute"/>
            <person name="Lucas S."/>
            <person name="Copeland A."/>
            <person name="Lapidus A."/>
            <person name="Cheng J.-F."/>
            <person name="Bruce D."/>
            <person name="Goodwin L."/>
            <person name="Pitluck S."/>
            <person name="Chertkov O."/>
            <person name="Detter J.C."/>
            <person name="Han C."/>
            <person name="Tapia R."/>
            <person name="Land M."/>
            <person name="Hauser L."/>
            <person name="Jeffries C."/>
            <person name="Kyrpides N."/>
            <person name="Ivanova N."/>
            <person name="Mikhailova N."/>
            <person name="Brumm P."/>
            <person name="Mead D."/>
            <person name="Woyke T."/>
        </authorList>
    </citation>
    <scope>NUCLEOTIDE SEQUENCE [LARGE SCALE GENOMIC DNA]</scope>
    <source>
        <strain evidence="3">DSM 2522</strain>
    </source>
</reference>
<proteinExistence type="inferred from homology"/>
<dbReference type="STRING" id="649639.Bcell_3390"/>
<dbReference type="OrthoDB" id="9764871at2"/>
<dbReference type="InterPro" id="IPR042178">
    <property type="entry name" value="Serpin_sf_1"/>
</dbReference>
<gene>
    <name evidence="3" type="ordered locus">Bcell_3390</name>
</gene>
<organism evidence="3 4">
    <name type="scientific">Evansella cellulosilytica (strain ATCC 21833 / DSM 2522 / FERM P-1141 / JCM 9156 / N-4)</name>
    <name type="common">Bacillus cellulosilyticus</name>
    <dbReference type="NCBI Taxonomy" id="649639"/>
    <lineage>
        <taxon>Bacteria</taxon>
        <taxon>Bacillati</taxon>
        <taxon>Bacillota</taxon>
        <taxon>Bacilli</taxon>
        <taxon>Bacillales</taxon>
        <taxon>Bacillaceae</taxon>
        <taxon>Evansella</taxon>
    </lineage>
</organism>
<dbReference type="PANTHER" id="PTHR11461:SF211">
    <property type="entry name" value="GH10112P-RELATED"/>
    <property type="match status" value="1"/>
</dbReference>
<evidence type="ECO:0000259" key="2">
    <source>
        <dbReference type="SMART" id="SM00093"/>
    </source>
</evidence>
<dbReference type="EMBL" id="CP002394">
    <property type="protein sequence ID" value="ADU31632.1"/>
    <property type="molecule type" value="Genomic_DNA"/>
</dbReference>
<dbReference type="HOGENOM" id="CLU_023330_2_1_9"/>
<dbReference type="GO" id="GO:0004867">
    <property type="term" value="F:serine-type endopeptidase inhibitor activity"/>
    <property type="evidence" value="ECO:0007669"/>
    <property type="project" value="InterPro"/>
</dbReference>
<dbReference type="RefSeq" id="WP_013489963.1">
    <property type="nucleotide sequence ID" value="NC_014829.1"/>
</dbReference>
<dbReference type="InterPro" id="IPR042185">
    <property type="entry name" value="Serpin_sf_2"/>
</dbReference>
<evidence type="ECO:0000313" key="3">
    <source>
        <dbReference type="EMBL" id="ADU31632.1"/>
    </source>
</evidence>
<comment type="similarity">
    <text evidence="1">Belongs to the serpin family.</text>
</comment>
<protein>
    <submittedName>
        <fullName evidence="3">Proteinase inhibitor I4 serpin</fullName>
    </submittedName>
</protein>
<accession>E6U2B9</accession>
<dbReference type="Proteomes" id="UP000001401">
    <property type="component" value="Chromosome"/>
</dbReference>
<keyword evidence="4" id="KW-1185">Reference proteome</keyword>
<evidence type="ECO:0000313" key="4">
    <source>
        <dbReference type="Proteomes" id="UP000001401"/>
    </source>
</evidence>
<dbReference type="PANTHER" id="PTHR11461">
    <property type="entry name" value="SERINE PROTEASE INHIBITOR, SERPIN"/>
    <property type="match status" value="1"/>
</dbReference>
<dbReference type="InterPro" id="IPR036186">
    <property type="entry name" value="Serpin_sf"/>
</dbReference>
<dbReference type="KEGG" id="bco:Bcell_3390"/>
<dbReference type="eggNOG" id="COG4826">
    <property type="taxonomic scope" value="Bacteria"/>
</dbReference>
<sequence length="364" mass="42141">MREHDMEKNDLQEPLLTFSHQLFLESYKASKNAVVSPLSVAVALLILMQGAKGKTYEELIEVLNINKSNEKNLFEYMTSLQDEEVIKLNIANSLWIKKDFDLDRSFVRTIKDNYNVKTDVITTAEQVNKWITNATKGTINKMVESLHPDTILLLLNAIHFQAKWKEPFSESLTFDDDFITEEGIVTTTFMVCRASYHFQTNTNYDVLRLEYENDRFVMDIIVPSKGVRKEEVMKELKTKNDLWDISEEKKIGIVEIPKFTLETELELPPILNKMGIKEAFIPDKADFSPMIEGDERLYIDECKHKTFLEVDETGTEAGAATSIEVRSSQQEVEFHLKVDRPFLLQLKDIRKQIILFYGSYESPN</sequence>
<name>E6U2B9_EVAC2</name>
<dbReference type="GO" id="GO:0005615">
    <property type="term" value="C:extracellular space"/>
    <property type="evidence" value="ECO:0007669"/>
    <property type="project" value="InterPro"/>
</dbReference>
<dbReference type="Pfam" id="PF00079">
    <property type="entry name" value="Serpin"/>
    <property type="match status" value="1"/>
</dbReference>
<dbReference type="AlphaFoldDB" id="E6U2B9"/>
<dbReference type="InterPro" id="IPR023795">
    <property type="entry name" value="Serpin_CS"/>
</dbReference>
<dbReference type="PROSITE" id="PS00284">
    <property type="entry name" value="SERPIN"/>
    <property type="match status" value="1"/>
</dbReference>
<dbReference type="InterPro" id="IPR023796">
    <property type="entry name" value="Serpin_dom"/>
</dbReference>
<dbReference type="SUPFAM" id="SSF56574">
    <property type="entry name" value="Serpins"/>
    <property type="match status" value="1"/>
</dbReference>